<proteinExistence type="inferred from homology"/>
<feature type="domain" description="UBC core" evidence="14">
    <location>
        <begin position="17"/>
        <end position="172"/>
    </location>
</feature>
<evidence type="ECO:0000256" key="13">
    <source>
        <dbReference type="SAM" id="Phobius"/>
    </source>
</evidence>
<dbReference type="GO" id="GO:0008168">
    <property type="term" value="F:methyltransferase activity"/>
    <property type="evidence" value="ECO:0007669"/>
    <property type="project" value="UniProtKB-KW"/>
</dbReference>
<evidence type="ECO:0000256" key="1">
    <source>
        <dbReference type="ARBA" id="ARBA00012486"/>
    </source>
</evidence>
<evidence type="ECO:0000256" key="11">
    <source>
        <dbReference type="PROSITE-ProRule" id="PRU10133"/>
    </source>
</evidence>
<dbReference type="EC" id="2.3.2.23" evidence="1"/>
<dbReference type="GO" id="GO:0006364">
    <property type="term" value="P:rRNA processing"/>
    <property type="evidence" value="ECO:0007669"/>
    <property type="project" value="UniProtKB-KW"/>
</dbReference>
<sequence length="596" mass="65797">MTSPSASSRKEKALSKIACNRLQKELVEWQVNPPTGFNHKVTDNLQRWVIEVNGVPGTLYAGETYQLQVDFPEHYPMEAPQVIFLSPAPLHPHIYSNGHICLDILYDSWSPAMTVSSICISILSMLSSSPEKAWTFSDSDHSRKIRHLFLFFVVVFGIFFSNAQPITTDMLRTAKMGDPPRRRDGGSMMIKCRNSQMDGNGSHHENGTRGEKRRKRGGGGSITSIAESLETVITFVVCGIIPHGLISHMEAFRLWRWRGEASLLRRGCVPMRVYSPPWRRRCVSLSPAYSSFFSVAAASDGGLSEELSPRQAALKPGLYLVGTPIGNLEDITLRALRVLRSADVVLSEDTRHSGKLLHHYSIRTPLLSYHKFNESQREQGVLKRLRLGEIVALISDAGTPGISDPGMELAKLCVENDIPVIPIPGPSAPIAALSASGLPNNEFTFVGFLPKNAANRREKLLVSANGTMTQVFFVPPHKLSQFLNETSSIFGKFRRCVVAREMTKLHEEFWRGSLGEAEEAFTGRQPKGEITVLIEGRAIDDGNDGGSVSEFELENELKELISKGHSLSAAVKIVSAGRTSVKRKAIYSLALNKFGS</sequence>
<evidence type="ECO:0000256" key="6">
    <source>
        <dbReference type="ARBA" id="ARBA00022691"/>
    </source>
</evidence>
<dbReference type="InterPro" id="IPR008189">
    <property type="entry name" value="rRNA_ssu_MeTfrase_I"/>
</dbReference>
<dbReference type="PANTHER" id="PTHR46111">
    <property type="entry name" value="RIBOSOMAL RNA SMALL SUBUNIT METHYLTRANSFERASE I"/>
    <property type="match status" value="1"/>
</dbReference>
<dbReference type="InterPro" id="IPR014777">
    <property type="entry name" value="4pyrrole_Mease_sub1"/>
</dbReference>
<dbReference type="InterPro" id="IPR035996">
    <property type="entry name" value="4pyrrol_Methylase_sf"/>
</dbReference>
<accession>S8CAV7</accession>
<dbReference type="GO" id="GO:0032259">
    <property type="term" value="P:methylation"/>
    <property type="evidence" value="ECO:0007669"/>
    <property type="project" value="UniProtKB-KW"/>
</dbReference>
<keyword evidence="7" id="KW-0547">Nucleotide-binding</keyword>
<dbReference type="HAMAP" id="MF_01877">
    <property type="entry name" value="16SrRNA_methyltr_I"/>
    <property type="match status" value="1"/>
</dbReference>
<evidence type="ECO:0000259" key="14">
    <source>
        <dbReference type="PROSITE" id="PS50127"/>
    </source>
</evidence>
<dbReference type="PANTHER" id="PTHR46111:SF1">
    <property type="entry name" value="RIBOSOMAL RNA SMALL SUBUNIT METHYLTRANSFERASE I"/>
    <property type="match status" value="1"/>
</dbReference>
<organism evidence="15 16">
    <name type="scientific">Genlisea aurea</name>
    <dbReference type="NCBI Taxonomy" id="192259"/>
    <lineage>
        <taxon>Eukaryota</taxon>
        <taxon>Viridiplantae</taxon>
        <taxon>Streptophyta</taxon>
        <taxon>Embryophyta</taxon>
        <taxon>Tracheophyta</taxon>
        <taxon>Spermatophyta</taxon>
        <taxon>Magnoliopsida</taxon>
        <taxon>eudicotyledons</taxon>
        <taxon>Gunneridae</taxon>
        <taxon>Pentapetalae</taxon>
        <taxon>asterids</taxon>
        <taxon>lamiids</taxon>
        <taxon>Lamiales</taxon>
        <taxon>Lentibulariaceae</taxon>
        <taxon>Genlisea</taxon>
    </lineage>
</organism>
<dbReference type="InterPro" id="IPR018063">
    <property type="entry name" value="SAM_MeTrfase_RsmI_CS"/>
</dbReference>
<dbReference type="Pfam" id="PF00179">
    <property type="entry name" value="UQ_con"/>
    <property type="match status" value="1"/>
</dbReference>
<evidence type="ECO:0000313" key="15">
    <source>
        <dbReference type="EMBL" id="EPS64059.1"/>
    </source>
</evidence>
<dbReference type="SMART" id="SM00212">
    <property type="entry name" value="UBCc"/>
    <property type="match status" value="1"/>
</dbReference>
<dbReference type="Gene3D" id="3.30.950.10">
    <property type="entry name" value="Methyltransferase, Cobalt-precorrin-4 Transmethylase, Domain 2"/>
    <property type="match status" value="1"/>
</dbReference>
<evidence type="ECO:0000256" key="3">
    <source>
        <dbReference type="ARBA" id="ARBA00022552"/>
    </source>
</evidence>
<dbReference type="GO" id="GO:0061631">
    <property type="term" value="F:ubiquitin conjugating enzyme activity"/>
    <property type="evidence" value="ECO:0007669"/>
    <property type="project" value="UniProtKB-EC"/>
</dbReference>
<reference evidence="15 16" key="1">
    <citation type="journal article" date="2013" name="BMC Genomics">
        <title>The miniature genome of a carnivorous plant Genlisea aurea contains a low number of genes and short non-coding sequences.</title>
        <authorList>
            <person name="Leushkin E.V."/>
            <person name="Sutormin R.A."/>
            <person name="Nabieva E.R."/>
            <person name="Penin A.A."/>
            <person name="Kondrashov A.S."/>
            <person name="Logacheva M.D."/>
        </authorList>
    </citation>
    <scope>NUCLEOTIDE SEQUENCE [LARGE SCALE GENOMIC DNA]</scope>
</reference>
<dbReference type="Gene3D" id="3.40.1010.10">
    <property type="entry name" value="Cobalt-precorrin-4 Transmethylase, Domain 1"/>
    <property type="match status" value="1"/>
</dbReference>
<dbReference type="CDD" id="cd23808">
    <property type="entry name" value="UBCc_UBE2W"/>
    <property type="match status" value="1"/>
</dbReference>
<feature type="transmembrane region" description="Helical" evidence="13">
    <location>
        <begin position="148"/>
        <end position="166"/>
    </location>
</feature>
<comment type="function">
    <text evidence="10">Accepts the ubiquitin from the E1 complex and catalyzes its covalent attachment to other proteins.</text>
</comment>
<dbReference type="GO" id="GO:0005524">
    <property type="term" value="F:ATP binding"/>
    <property type="evidence" value="ECO:0007669"/>
    <property type="project" value="UniProtKB-KW"/>
</dbReference>
<keyword evidence="16" id="KW-1185">Reference proteome</keyword>
<keyword evidence="13" id="KW-0472">Membrane</keyword>
<dbReference type="InterPro" id="IPR000878">
    <property type="entry name" value="4pyrrol_Mease"/>
</dbReference>
<dbReference type="FunFam" id="3.10.110.10:FF:000032">
    <property type="entry name" value="probable ubiquitin-conjugating enzyme E2 16"/>
    <property type="match status" value="1"/>
</dbReference>
<evidence type="ECO:0000256" key="2">
    <source>
        <dbReference type="ARBA" id="ARBA00022490"/>
    </source>
</evidence>
<dbReference type="PROSITE" id="PS50127">
    <property type="entry name" value="UBC_2"/>
    <property type="match status" value="1"/>
</dbReference>
<name>S8CAV7_9LAMI</name>
<dbReference type="Pfam" id="PF00590">
    <property type="entry name" value="TP_methylase"/>
    <property type="match status" value="1"/>
</dbReference>
<dbReference type="PROSITE" id="PS00183">
    <property type="entry name" value="UBC_1"/>
    <property type="match status" value="1"/>
</dbReference>
<keyword evidence="5" id="KW-0808">Transferase</keyword>
<evidence type="ECO:0000256" key="9">
    <source>
        <dbReference type="ARBA" id="ARBA00022840"/>
    </source>
</evidence>
<dbReference type="InterPro" id="IPR016135">
    <property type="entry name" value="UBQ-conjugating_enzyme/RWD"/>
</dbReference>
<dbReference type="NCBIfam" id="TIGR00096">
    <property type="entry name" value="16S rRNA (cytidine(1402)-2'-O)-methyltransferase"/>
    <property type="match status" value="1"/>
</dbReference>
<feature type="region of interest" description="Disordered" evidence="12">
    <location>
        <begin position="173"/>
        <end position="221"/>
    </location>
</feature>
<evidence type="ECO:0000256" key="5">
    <source>
        <dbReference type="ARBA" id="ARBA00022679"/>
    </source>
</evidence>
<evidence type="ECO:0000256" key="8">
    <source>
        <dbReference type="ARBA" id="ARBA00022786"/>
    </source>
</evidence>
<dbReference type="Gene3D" id="3.10.110.10">
    <property type="entry name" value="Ubiquitin Conjugating Enzyme"/>
    <property type="match status" value="1"/>
</dbReference>
<dbReference type="InterPro" id="IPR000608">
    <property type="entry name" value="UBC"/>
</dbReference>
<gene>
    <name evidence="15" type="ORF">M569_10721</name>
</gene>
<protein>
    <recommendedName>
        <fullName evidence="1">E2 ubiquitin-conjugating enzyme</fullName>
        <ecNumber evidence="1">2.3.2.23</ecNumber>
    </recommendedName>
</protein>
<dbReference type="SUPFAM" id="SSF54495">
    <property type="entry name" value="UBC-like"/>
    <property type="match status" value="1"/>
</dbReference>
<keyword evidence="9" id="KW-0067">ATP-binding</keyword>
<dbReference type="SUPFAM" id="SSF53790">
    <property type="entry name" value="Tetrapyrrole methylase"/>
    <property type="match status" value="1"/>
</dbReference>
<keyword evidence="4" id="KW-0489">Methyltransferase</keyword>
<keyword evidence="3" id="KW-0698">rRNA processing</keyword>
<dbReference type="InterPro" id="IPR014776">
    <property type="entry name" value="4pyrrole_Mease_sub2"/>
</dbReference>
<evidence type="ECO:0000256" key="7">
    <source>
        <dbReference type="ARBA" id="ARBA00022741"/>
    </source>
</evidence>
<dbReference type="InterPro" id="IPR023313">
    <property type="entry name" value="UBQ-conjugating_AS"/>
</dbReference>
<keyword evidence="6" id="KW-0949">S-adenosyl-L-methionine</keyword>
<keyword evidence="13" id="KW-0812">Transmembrane</keyword>
<feature type="active site" description="Glycyl thioester intermediate" evidence="11">
    <location>
        <position position="101"/>
    </location>
</feature>
<dbReference type="Proteomes" id="UP000015453">
    <property type="component" value="Unassembled WGS sequence"/>
</dbReference>
<evidence type="ECO:0000256" key="4">
    <source>
        <dbReference type="ARBA" id="ARBA00022603"/>
    </source>
</evidence>
<evidence type="ECO:0000313" key="16">
    <source>
        <dbReference type="Proteomes" id="UP000015453"/>
    </source>
</evidence>
<dbReference type="FunFam" id="3.40.1010.10:FF:000007">
    <property type="entry name" value="Ribosomal RNA small subunit methyltransferase I"/>
    <property type="match status" value="1"/>
</dbReference>
<dbReference type="EMBL" id="AUSU01005058">
    <property type="protein sequence ID" value="EPS64059.1"/>
    <property type="molecule type" value="Genomic_DNA"/>
</dbReference>
<evidence type="ECO:0000256" key="12">
    <source>
        <dbReference type="SAM" id="MobiDB-lite"/>
    </source>
</evidence>
<dbReference type="AlphaFoldDB" id="S8CAV7"/>
<dbReference type="PROSITE" id="PS01296">
    <property type="entry name" value="RSMI"/>
    <property type="match status" value="1"/>
</dbReference>
<keyword evidence="8" id="KW-0833">Ubl conjugation pathway</keyword>
<feature type="compositionally biased region" description="Basic and acidic residues" evidence="12">
    <location>
        <begin position="201"/>
        <end position="210"/>
    </location>
</feature>
<evidence type="ECO:0000256" key="10">
    <source>
        <dbReference type="ARBA" id="ARBA00056190"/>
    </source>
</evidence>
<comment type="caution">
    <text evidence="15">The sequence shown here is derived from an EMBL/GenBank/DDBJ whole genome shotgun (WGS) entry which is preliminary data.</text>
</comment>
<keyword evidence="2" id="KW-0963">Cytoplasm</keyword>
<dbReference type="OrthoDB" id="289942at2759"/>
<dbReference type="CDD" id="cd11648">
    <property type="entry name" value="RsmI"/>
    <property type="match status" value="1"/>
</dbReference>
<keyword evidence="13" id="KW-1133">Transmembrane helix</keyword>